<dbReference type="InterPro" id="IPR008045">
    <property type="entry name" value="MCM2"/>
</dbReference>
<dbReference type="GO" id="GO:0042555">
    <property type="term" value="C:MCM complex"/>
    <property type="evidence" value="ECO:0007669"/>
    <property type="project" value="InterPro"/>
</dbReference>
<dbReference type="EC" id="3.6.4.12" evidence="3"/>
<organism evidence="19 21">
    <name type="scientific">Dracunculus medinensis</name>
    <name type="common">Guinea worm</name>
    <dbReference type="NCBI Taxonomy" id="318479"/>
    <lineage>
        <taxon>Eukaryota</taxon>
        <taxon>Metazoa</taxon>
        <taxon>Ecdysozoa</taxon>
        <taxon>Nematoda</taxon>
        <taxon>Chromadorea</taxon>
        <taxon>Rhabditida</taxon>
        <taxon>Spirurina</taxon>
        <taxon>Dracunculoidea</taxon>
        <taxon>Dracunculidae</taxon>
        <taxon>Dracunculus</taxon>
    </lineage>
</organism>
<name>A0A158Q488_DRAME</name>
<evidence type="ECO:0000256" key="9">
    <source>
        <dbReference type="ARBA" id="ARBA00022801"/>
    </source>
</evidence>
<dbReference type="InterPro" id="IPR012340">
    <property type="entry name" value="NA-bd_OB-fold"/>
</dbReference>
<dbReference type="GO" id="GO:0008270">
    <property type="term" value="F:zinc ion binding"/>
    <property type="evidence" value="ECO:0007669"/>
    <property type="project" value="UniProtKB-KW"/>
</dbReference>
<dbReference type="GO" id="GO:0005634">
    <property type="term" value="C:nucleus"/>
    <property type="evidence" value="ECO:0007669"/>
    <property type="project" value="UniProtKB-SubCell"/>
</dbReference>
<evidence type="ECO:0000256" key="7">
    <source>
        <dbReference type="ARBA" id="ARBA00022741"/>
    </source>
</evidence>
<dbReference type="Pfam" id="PF00493">
    <property type="entry name" value="MCM"/>
    <property type="match status" value="1"/>
</dbReference>
<keyword evidence="5" id="KW-0235">DNA replication</keyword>
<dbReference type="InterPro" id="IPR027417">
    <property type="entry name" value="P-loop_NTPase"/>
</dbReference>
<keyword evidence="8" id="KW-0863">Zinc-finger</keyword>
<gene>
    <name evidence="18" type="ORF">DME_LOCUS8143</name>
</gene>
<evidence type="ECO:0000256" key="12">
    <source>
        <dbReference type="ARBA" id="ARBA00022840"/>
    </source>
</evidence>
<dbReference type="Gene3D" id="2.40.50.140">
    <property type="entry name" value="Nucleic acid-binding proteins"/>
    <property type="match status" value="1"/>
</dbReference>
<proteinExistence type="inferred from homology"/>
<evidence type="ECO:0000313" key="18">
    <source>
        <dbReference type="EMBL" id="VDN58170.1"/>
    </source>
</evidence>
<keyword evidence="14" id="KW-0539">Nucleus</keyword>
<protein>
    <recommendedName>
        <fullName evidence="4">DNA replication licensing factor MCM2</fullName>
        <ecNumber evidence="3">3.6.4.12</ecNumber>
    </recommendedName>
</protein>
<feature type="compositionally biased region" description="Low complexity" evidence="16">
    <location>
        <begin position="8"/>
        <end position="25"/>
    </location>
</feature>
<dbReference type="InterPro" id="IPR018525">
    <property type="entry name" value="MCM_CS"/>
</dbReference>
<evidence type="ECO:0000313" key="20">
    <source>
        <dbReference type="Proteomes" id="UP000274756"/>
    </source>
</evidence>
<dbReference type="Pfam" id="PF17207">
    <property type="entry name" value="MCM_OB"/>
    <property type="match status" value="1"/>
</dbReference>
<dbReference type="InterPro" id="IPR027925">
    <property type="entry name" value="MCM_N"/>
</dbReference>
<evidence type="ECO:0000256" key="11">
    <source>
        <dbReference type="ARBA" id="ARBA00022833"/>
    </source>
</evidence>
<dbReference type="GO" id="GO:0017116">
    <property type="term" value="F:single-stranded DNA helicase activity"/>
    <property type="evidence" value="ECO:0007669"/>
    <property type="project" value="TreeGrafter"/>
</dbReference>
<dbReference type="PANTHER" id="PTHR11630">
    <property type="entry name" value="DNA REPLICATION LICENSING FACTOR MCM FAMILY MEMBER"/>
    <property type="match status" value="1"/>
</dbReference>
<dbReference type="SUPFAM" id="SSF52540">
    <property type="entry name" value="P-loop containing nucleoside triphosphate hydrolases"/>
    <property type="match status" value="1"/>
</dbReference>
<dbReference type="Proteomes" id="UP000038040">
    <property type="component" value="Unplaced"/>
</dbReference>
<dbReference type="Pfam" id="PF17855">
    <property type="entry name" value="MCM_lid"/>
    <property type="match status" value="1"/>
</dbReference>
<evidence type="ECO:0000256" key="3">
    <source>
        <dbReference type="ARBA" id="ARBA00012551"/>
    </source>
</evidence>
<evidence type="ECO:0000256" key="8">
    <source>
        <dbReference type="ARBA" id="ARBA00022771"/>
    </source>
</evidence>
<feature type="region of interest" description="Disordered" evidence="16">
    <location>
        <begin position="1"/>
        <end position="183"/>
    </location>
</feature>
<evidence type="ECO:0000256" key="15">
    <source>
        <dbReference type="ARBA" id="ARBA00023306"/>
    </source>
</evidence>
<evidence type="ECO:0000256" key="4">
    <source>
        <dbReference type="ARBA" id="ARBA00018925"/>
    </source>
</evidence>
<dbReference type="GO" id="GO:0016787">
    <property type="term" value="F:hydrolase activity"/>
    <property type="evidence" value="ECO:0007669"/>
    <property type="project" value="UniProtKB-KW"/>
</dbReference>
<evidence type="ECO:0000256" key="5">
    <source>
        <dbReference type="ARBA" id="ARBA00022705"/>
    </source>
</evidence>
<dbReference type="OrthoDB" id="844at2759"/>
<dbReference type="Proteomes" id="UP000274756">
    <property type="component" value="Unassembled WGS sequence"/>
</dbReference>
<feature type="compositionally biased region" description="Basic and acidic residues" evidence="16">
    <location>
        <begin position="131"/>
        <end position="143"/>
    </location>
</feature>
<accession>A0A158Q488</accession>
<dbReference type="PANTHER" id="PTHR11630:SF44">
    <property type="entry name" value="DNA REPLICATION LICENSING FACTOR MCM2"/>
    <property type="match status" value="1"/>
</dbReference>
<evidence type="ECO:0000313" key="21">
    <source>
        <dbReference type="WBParaSite" id="DME_0000426001-mRNA-1"/>
    </source>
</evidence>
<dbReference type="Pfam" id="PF12619">
    <property type="entry name" value="MCM2_N"/>
    <property type="match status" value="1"/>
</dbReference>
<dbReference type="GO" id="GO:1902975">
    <property type="term" value="P:mitotic DNA replication initiation"/>
    <property type="evidence" value="ECO:0007669"/>
    <property type="project" value="TreeGrafter"/>
</dbReference>
<dbReference type="InterPro" id="IPR033762">
    <property type="entry name" value="MCM_OB"/>
</dbReference>
<dbReference type="SMART" id="SM00350">
    <property type="entry name" value="MCM"/>
    <property type="match status" value="1"/>
</dbReference>
<dbReference type="STRING" id="318479.A0A158Q488"/>
<evidence type="ECO:0000256" key="14">
    <source>
        <dbReference type="ARBA" id="ARBA00023242"/>
    </source>
</evidence>
<comment type="subcellular location">
    <subcellularLocation>
        <location evidence="1">Nucleus</location>
    </subcellularLocation>
</comment>
<keyword evidence="11" id="KW-0862">Zinc</keyword>
<dbReference type="Pfam" id="PF14551">
    <property type="entry name" value="MCM_N"/>
    <property type="match status" value="1"/>
</dbReference>
<dbReference type="InterPro" id="IPR059098">
    <property type="entry name" value="WHD_MCM2"/>
</dbReference>
<evidence type="ECO:0000256" key="6">
    <source>
        <dbReference type="ARBA" id="ARBA00022723"/>
    </source>
</evidence>
<keyword evidence="10" id="KW-0347">Helicase</keyword>
<keyword evidence="15" id="KW-0131">Cell cycle</keyword>
<evidence type="ECO:0000256" key="10">
    <source>
        <dbReference type="ARBA" id="ARBA00022806"/>
    </source>
</evidence>
<dbReference type="AlphaFoldDB" id="A0A158Q488"/>
<keyword evidence="9" id="KW-0378">Hydrolase</keyword>
<evidence type="ECO:0000256" key="2">
    <source>
        <dbReference type="ARBA" id="ARBA00008010"/>
    </source>
</evidence>
<dbReference type="Gene3D" id="2.20.28.10">
    <property type="match status" value="1"/>
</dbReference>
<reference evidence="18 20" key="2">
    <citation type="submission" date="2018-11" db="EMBL/GenBank/DDBJ databases">
        <authorList>
            <consortium name="Pathogen Informatics"/>
        </authorList>
    </citation>
    <scope>NUCLEOTIDE SEQUENCE [LARGE SCALE GENOMIC DNA]</scope>
</reference>
<feature type="compositionally biased region" description="Basic residues" evidence="16">
    <location>
        <begin position="26"/>
        <end position="36"/>
    </location>
</feature>
<feature type="compositionally biased region" description="Acidic residues" evidence="16">
    <location>
        <begin position="73"/>
        <end position="100"/>
    </location>
</feature>
<dbReference type="GO" id="GO:0000727">
    <property type="term" value="P:double-strand break repair via break-induced replication"/>
    <property type="evidence" value="ECO:0007669"/>
    <property type="project" value="TreeGrafter"/>
</dbReference>
<keyword evidence="12" id="KW-0067">ATP-binding</keyword>
<dbReference type="InterPro" id="IPR031327">
    <property type="entry name" value="MCM"/>
</dbReference>
<dbReference type="EMBL" id="UYYG01001166">
    <property type="protein sequence ID" value="VDN58170.1"/>
    <property type="molecule type" value="Genomic_DNA"/>
</dbReference>
<dbReference type="PRINTS" id="PR01658">
    <property type="entry name" value="MCMPROTEIN2"/>
</dbReference>
<dbReference type="CDD" id="cd17753">
    <property type="entry name" value="MCM2"/>
    <property type="match status" value="1"/>
</dbReference>
<dbReference type="SUPFAM" id="SSF50249">
    <property type="entry name" value="Nucleic acid-binding proteins"/>
    <property type="match status" value="1"/>
</dbReference>
<dbReference type="PROSITE" id="PS00847">
    <property type="entry name" value="MCM_1"/>
    <property type="match status" value="1"/>
</dbReference>
<dbReference type="GO" id="GO:0043138">
    <property type="term" value="F:3'-5' DNA helicase activity"/>
    <property type="evidence" value="ECO:0007669"/>
    <property type="project" value="TreeGrafter"/>
</dbReference>
<dbReference type="PRINTS" id="PR01657">
    <property type="entry name" value="MCMFAMILY"/>
</dbReference>
<sequence length="931" mass="105773">MSERSGSRRASQNSSARQRSGSISSRSRHSSRRSARRQLTFEDSDSSNSPPSGAEAANDEIDPIAELFGNELNVEDDQENDTNIGDGEESSEDLFGEDMERDYQAQPELDIYSESGMDDSQYSVLSPSARRAAERQMDRRDGIENEADLFYSREDEEEDERQPRRRKEEEEKEDEDVEDEELPIDIVENLRGRTTRDHVSDVAVAKEIQRRFKNFLRNFRDPKTGKLKYIEAIKQMAAENRESVVLDYDDLASENGEQHICYFLPDAPVQIFGYLSRATTNIVLSMFPHYTRITPEVKIRLRGMPVVDDIRMLRQIHLNMLVRVTGVVTVTTGMLPQLSLIKFDCLACGGLIGPFVQLQNEECKPTTCPFCNTRGPFELNMEQTIYHNYQRIIIQESPNKVAAGRLPRSKDVILTGDLCNSCKPGDEIDVTGIYVNNYDGSMNSKHGFPVFSTVIHANYVIKKDKITSDSLTDEDIKIIKELSRDPNIAERIFASIAPSIYGHEDVKRAIALALFRGVEKNPGKKHNIRGDINVLLCGDPGTAKSQFLRYAAHTAPRAVLTTGQGASAVGLTAYVQRHPVTHEWTLEAGAMVLADKGVCLIDEFDKMNDQDRTSIHEAMEQQSISISKAGIVTSLHARCTVIAAANPISGRYDITRTFAENVDLTEPILSRFDVLCVIRDVVDPNEDERLANFVVASHHMHHPYNFIRDLETENQIPDSEELQQLDDESKVKIIPQQLLRKYFMYARMNICPKLQKIPQDKISKLFADMRRESLVTGSVAVTVRNVESIIRLSEAHARLHLRQNVNEDDVNVAIQIMLESFISTQKASIMRQMRKNFARYLTFNRDNNELLLFLLKEIARGQIYFEKVRRGSASGFGTISIPEYKFLDKAHQYHIENVKMFYKSEVFKANNFTYNARNKTIVLTFFADNSP</sequence>
<feature type="domain" description="MCM C-terminal AAA(+) ATPase" evidence="17">
    <location>
        <begin position="488"/>
        <end position="694"/>
    </location>
</feature>
<comment type="similarity">
    <text evidence="2">Belongs to the MCM family.</text>
</comment>
<dbReference type="InterPro" id="IPR001208">
    <property type="entry name" value="MCM_dom"/>
</dbReference>
<dbReference type="GO" id="GO:0003697">
    <property type="term" value="F:single-stranded DNA binding"/>
    <property type="evidence" value="ECO:0007669"/>
    <property type="project" value="TreeGrafter"/>
</dbReference>
<dbReference type="PROSITE" id="PS50051">
    <property type="entry name" value="MCM_2"/>
    <property type="match status" value="1"/>
</dbReference>
<dbReference type="Gene3D" id="3.30.1640.10">
    <property type="entry name" value="mini-chromosome maintenance (MCM) complex, chain A, domain 1"/>
    <property type="match status" value="1"/>
</dbReference>
<dbReference type="GO" id="GO:0005524">
    <property type="term" value="F:ATP binding"/>
    <property type="evidence" value="ECO:0007669"/>
    <property type="project" value="UniProtKB-KW"/>
</dbReference>
<feature type="compositionally biased region" description="Acidic residues" evidence="16">
    <location>
        <begin position="170"/>
        <end position="183"/>
    </location>
</feature>
<keyword evidence="6" id="KW-0479">Metal-binding</keyword>
<keyword evidence="20" id="KW-1185">Reference proteome</keyword>
<keyword evidence="13" id="KW-0238">DNA-binding</keyword>
<evidence type="ECO:0000256" key="13">
    <source>
        <dbReference type="ARBA" id="ARBA00023125"/>
    </source>
</evidence>
<evidence type="ECO:0000256" key="1">
    <source>
        <dbReference type="ARBA" id="ARBA00004123"/>
    </source>
</evidence>
<evidence type="ECO:0000313" key="19">
    <source>
        <dbReference type="Proteomes" id="UP000038040"/>
    </source>
</evidence>
<reference evidence="21" key="1">
    <citation type="submission" date="2016-04" db="UniProtKB">
        <authorList>
            <consortium name="WormBaseParasite"/>
        </authorList>
    </citation>
    <scope>IDENTIFICATION</scope>
</reference>
<keyword evidence="7" id="KW-0547">Nucleotide-binding</keyword>
<dbReference type="Gene3D" id="3.40.50.300">
    <property type="entry name" value="P-loop containing nucleotide triphosphate hydrolases"/>
    <property type="match status" value="1"/>
</dbReference>
<dbReference type="WBParaSite" id="DME_0000426001-mRNA-1">
    <property type="protein sequence ID" value="DME_0000426001-mRNA-1"/>
    <property type="gene ID" value="DME_0000426001"/>
</dbReference>
<dbReference type="InterPro" id="IPR041562">
    <property type="entry name" value="MCM_lid"/>
</dbReference>
<dbReference type="Pfam" id="PF23669">
    <property type="entry name" value="WHD_MCM2"/>
    <property type="match status" value="1"/>
</dbReference>
<evidence type="ECO:0000259" key="17">
    <source>
        <dbReference type="PROSITE" id="PS50051"/>
    </source>
</evidence>
<dbReference type="FunFam" id="3.40.50.300:FF:000138">
    <property type="entry name" value="DNA helicase"/>
    <property type="match status" value="1"/>
</dbReference>
<evidence type="ECO:0000256" key="16">
    <source>
        <dbReference type="SAM" id="MobiDB-lite"/>
    </source>
</evidence>